<dbReference type="GO" id="GO:0005886">
    <property type="term" value="C:plasma membrane"/>
    <property type="evidence" value="ECO:0007669"/>
    <property type="project" value="UniProtKB-SubCell"/>
</dbReference>
<evidence type="ECO:0000313" key="8">
    <source>
        <dbReference type="Proteomes" id="UP001050565"/>
    </source>
</evidence>
<evidence type="ECO:0000256" key="1">
    <source>
        <dbReference type="ARBA" id="ARBA00004651"/>
    </source>
</evidence>
<evidence type="ECO:0000256" key="2">
    <source>
        <dbReference type="ARBA" id="ARBA00022475"/>
    </source>
</evidence>
<keyword evidence="3 6" id="KW-0812">Transmembrane</keyword>
<accession>A0A9Q8P1S6</accession>
<protein>
    <submittedName>
        <fullName evidence="7">Cytochrome c oxidase assembly protein</fullName>
    </submittedName>
</protein>
<evidence type="ECO:0000256" key="6">
    <source>
        <dbReference type="SAM" id="Phobius"/>
    </source>
</evidence>
<feature type="transmembrane region" description="Helical" evidence="6">
    <location>
        <begin position="200"/>
        <end position="222"/>
    </location>
</feature>
<evidence type="ECO:0000256" key="5">
    <source>
        <dbReference type="ARBA" id="ARBA00023136"/>
    </source>
</evidence>
<keyword evidence="2" id="KW-1003">Cell membrane</keyword>
<feature type="transmembrane region" description="Helical" evidence="6">
    <location>
        <begin position="251"/>
        <end position="268"/>
    </location>
</feature>
<organism evidence="7 8">
    <name type="scientific">Acinetobacter baumannii</name>
    <dbReference type="NCBI Taxonomy" id="470"/>
    <lineage>
        <taxon>Bacteria</taxon>
        <taxon>Pseudomonadati</taxon>
        <taxon>Pseudomonadota</taxon>
        <taxon>Gammaproteobacteria</taxon>
        <taxon>Moraxellales</taxon>
        <taxon>Moraxellaceae</taxon>
        <taxon>Acinetobacter</taxon>
        <taxon>Acinetobacter calcoaceticus/baumannii complex</taxon>
    </lineage>
</organism>
<gene>
    <name evidence="7" type="ORF">H2787_17585</name>
</gene>
<feature type="transmembrane region" description="Helical" evidence="6">
    <location>
        <begin position="129"/>
        <end position="150"/>
    </location>
</feature>
<keyword evidence="7" id="KW-0614">Plasmid</keyword>
<dbReference type="AlphaFoldDB" id="A0A9Q8P1S6"/>
<evidence type="ECO:0000256" key="4">
    <source>
        <dbReference type="ARBA" id="ARBA00022989"/>
    </source>
</evidence>
<evidence type="ECO:0000256" key="3">
    <source>
        <dbReference type="ARBA" id="ARBA00022692"/>
    </source>
</evidence>
<keyword evidence="5 6" id="KW-0472">Membrane</keyword>
<dbReference type="GeneID" id="97427745"/>
<comment type="subcellular location">
    <subcellularLocation>
        <location evidence="1">Cell membrane</location>
        <topology evidence="1">Multi-pass membrane protein</topology>
    </subcellularLocation>
</comment>
<dbReference type="Pfam" id="PF09678">
    <property type="entry name" value="Caa3_CtaG"/>
    <property type="match status" value="1"/>
</dbReference>
<feature type="transmembrane region" description="Helical" evidence="6">
    <location>
        <begin position="38"/>
        <end position="59"/>
    </location>
</feature>
<reference evidence="7" key="1">
    <citation type="submission" date="2020-09" db="EMBL/GenBank/DDBJ databases">
        <title>Acinetobacter baumannii E-072658 complete genome.</title>
        <authorList>
            <person name="Hamidian M."/>
            <person name="Maharjan R."/>
            <person name="Cain A.K."/>
            <person name="Faruga D.N."/>
            <person name="Paulsen I.T."/>
        </authorList>
    </citation>
    <scope>NUCLEOTIDE SEQUENCE</scope>
    <source>
        <strain evidence="7">E-072658</strain>
        <plasmid evidence="7">p8E072658</plasmid>
    </source>
</reference>
<dbReference type="Proteomes" id="UP001050565">
    <property type="component" value="Plasmid p8E072658"/>
</dbReference>
<keyword evidence="4 6" id="KW-1133">Transmembrane helix</keyword>
<dbReference type="InterPro" id="IPR019108">
    <property type="entry name" value="Caa3_assmbl_CtaG-rel"/>
</dbReference>
<geneLocation type="plasmid" evidence="7 8">
    <name>p8E072658</name>
</geneLocation>
<evidence type="ECO:0000313" key="7">
    <source>
        <dbReference type="EMBL" id="UAA86688.1"/>
    </source>
</evidence>
<dbReference type="RefSeq" id="WP_109291216.1">
    <property type="nucleotide sequence ID" value="NZ_JAVIDT010000022.1"/>
</dbReference>
<proteinExistence type="predicted"/>
<sequence>MNHSDMNHEHMHMSHHSIDTAMVSGHASTHPETTVSSLWTFSNSIETVLIVLFIGFVILKSDAWKNHKLILSLTAVWFFLSMHPLTDSLARHSVWLHCLQSSLIHHLLPLALFLSIHTQTAQVHAQPQVKTAGLMIINIITFNLMSLIWVLPSLHMQLMHDALLYSSMKWTMAITGILLCKSMLSFDSYSRIAGLNYSQFSALMLMPQALIGVALMVLPPLYPMPEGMMAHLNQTVTIAHYLPQLSEQTDQLLGGLLLLMATVLFWSMDLKRRRDNFFLSTPLPIQKEMI</sequence>
<name>A0A9Q8P1S6_ACIBA</name>
<dbReference type="EMBL" id="CP061706">
    <property type="protein sequence ID" value="UAA86688.1"/>
    <property type="molecule type" value="Genomic_DNA"/>
</dbReference>